<proteinExistence type="predicted"/>
<evidence type="ECO:0000313" key="1">
    <source>
        <dbReference type="EMBL" id="CAH9050435.1"/>
    </source>
</evidence>
<gene>
    <name evidence="1" type="ORF">CEURO_LOCUS67</name>
</gene>
<sequence length="21" mass="2375">MIPCDFFCKGLYALVLKNAEV</sequence>
<dbReference type="AlphaFoldDB" id="A0A9P0VMW5"/>
<keyword evidence="2" id="KW-1185">Reference proteome</keyword>
<evidence type="ECO:0000313" key="2">
    <source>
        <dbReference type="Proteomes" id="UP001152484"/>
    </source>
</evidence>
<accession>A0A9P0VMW5</accession>
<organism evidence="1 2">
    <name type="scientific">Cuscuta europaea</name>
    <name type="common">European dodder</name>
    <dbReference type="NCBI Taxonomy" id="41803"/>
    <lineage>
        <taxon>Eukaryota</taxon>
        <taxon>Viridiplantae</taxon>
        <taxon>Streptophyta</taxon>
        <taxon>Embryophyta</taxon>
        <taxon>Tracheophyta</taxon>
        <taxon>Spermatophyta</taxon>
        <taxon>Magnoliopsida</taxon>
        <taxon>eudicotyledons</taxon>
        <taxon>Gunneridae</taxon>
        <taxon>Pentapetalae</taxon>
        <taxon>asterids</taxon>
        <taxon>lamiids</taxon>
        <taxon>Solanales</taxon>
        <taxon>Convolvulaceae</taxon>
        <taxon>Cuscuteae</taxon>
        <taxon>Cuscuta</taxon>
        <taxon>Cuscuta subgen. Cuscuta</taxon>
    </lineage>
</organism>
<reference evidence="1" key="1">
    <citation type="submission" date="2022-07" db="EMBL/GenBank/DDBJ databases">
        <authorList>
            <person name="Macas J."/>
            <person name="Novak P."/>
            <person name="Neumann P."/>
        </authorList>
    </citation>
    <scope>NUCLEOTIDE SEQUENCE</scope>
</reference>
<comment type="caution">
    <text evidence="1">The sequence shown here is derived from an EMBL/GenBank/DDBJ whole genome shotgun (WGS) entry which is preliminary data.</text>
</comment>
<dbReference type="EMBL" id="CAMAPE010000001">
    <property type="protein sequence ID" value="CAH9050435.1"/>
    <property type="molecule type" value="Genomic_DNA"/>
</dbReference>
<protein>
    <submittedName>
        <fullName evidence="1">Uncharacterized protein</fullName>
    </submittedName>
</protein>
<dbReference type="Proteomes" id="UP001152484">
    <property type="component" value="Unassembled WGS sequence"/>
</dbReference>
<name>A0A9P0VMW5_CUSEU</name>